<dbReference type="InterPro" id="IPR003780">
    <property type="entry name" value="COX15/CtaA_fam"/>
</dbReference>
<dbReference type="HAMAP" id="MF_01665">
    <property type="entry name" value="HemeA_synth_type2"/>
    <property type="match status" value="1"/>
</dbReference>
<feature type="transmembrane region" description="Helical" evidence="12">
    <location>
        <begin position="156"/>
        <end position="178"/>
    </location>
</feature>
<evidence type="ECO:0000256" key="9">
    <source>
        <dbReference type="ARBA" id="ARBA00023136"/>
    </source>
</evidence>
<dbReference type="InterPro" id="IPR023754">
    <property type="entry name" value="HemeA_Synthase_type2"/>
</dbReference>
<dbReference type="GO" id="GO:0016653">
    <property type="term" value="F:oxidoreductase activity, acting on NAD(P)H, heme protein as acceptor"/>
    <property type="evidence" value="ECO:0007669"/>
    <property type="project" value="TreeGrafter"/>
</dbReference>
<accession>A0A2W5FN69</accession>
<evidence type="ECO:0000256" key="10">
    <source>
        <dbReference type="ARBA" id="ARBA00044501"/>
    </source>
</evidence>
<dbReference type="AlphaFoldDB" id="A0A2W5FN69"/>
<feature type="transmembrane region" description="Helical" evidence="12">
    <location>
        <begin position="314"/>
        <end position="338"/>
    </location>
</feature>
<comment type="caution">
    <text evidence="13">The sequence shown here is derived from an EMBL/GenBank/DDBJ whole genome shotgun (WGS) entry which is preliminary data.</text>
</comment>
<gene>
    <name evidence="13" type="ORF">DI586_00535</name>
</gene>
<evidence type="ECO:0000256" key="11">
    <source>
        <dbReference type="ARBA" id="ARBA00048044"/>
    </source>
</evidence>
<keyword evidence="7" id="KW-0408">Iron</keyword>
<feature type="transmembrane region" description="Helical" evidence="12">
    <location>
        <begin position="288"/>
        <end position="308"/>
    </location>
</feature>
<dbReference type="PANTHER" id="PTHR23289:SF2">
    <property type="entry name" value="CYTOCHROME C OXIDASE ASSEMBLY PROTEIN COX15 HOMOLOG"/>
    <property type="match status" value="1"/>
</dbReference>
<feature type="transmembrane region" description="Helical" evidence="12">
    <location>
        <begin position="92"/>
        <end position="109"/>
    </location>
</feature>
<reference evidence="13 14" key="1">
    <citation type="submission" date="2017-08" db="EMBL/GenBank/DDBJ databases">
        <title>Infants hospitalized years apart are colonized by the same room-sourced microbial strains.</title>
        <authorList>
            <person name="Brooks B."/>
            <person name="Olm M.R."/>
            <person name="Firek B.A."/>
            <person name="Baker R."/>
            <person name="Thomas B.C."/>
            <person name="Morowitz M.J."/>
            <person name="Banfield J.F."/>
        </authorList>
    </citation>
    <scope>NUCLEOTIDE SEQUENCE [LARGE SCALE GENOMIC DNA]</scope>
    <source>
        <strain evidence="13">S2_006_000_R2_64</strain>
    </source>
</reference>
<keyword evidence="8" id="KW-0350">Heme biosynthesis</keyword>
<keyword evidence="3 12" id="KW-0812">Transmembrane</keyword>
<evidence type="ECO:0000256" key="3">
    <source>
        <dbReference type="ARBA" id="ARBA00022692"/>
    </source>
</evidence>
<dbReference type="GO" id="GO:0006784">
    <property type="term" value="P:heme A biosynthetic process"/>
    <property type="evidence" value="ECO:0007669"/>
    <property type="project" value="UniProtKB-UniPathway"/>
</dbReference>
<dbReference type="UniPathway" id="UPA00269">
    <property type="reaction ID" value="UER00713"/>
</dbReference>
<comment type="subcellular location">
    <subcellularLocation>
        <location evidence="2">Membrane</location>
        <topology evidence="2">Multi-pass membrane protein</topology>
    </subcellularLocation>
</comment>
<keyword evidence="5 12" id="KW-1133">Transmembrane helix</keyword>
<evidence type="ECO:0000256" key="2">
    <source>
        <dbReference type="ARBA" id="ARBA00004141"/>
    </source>
</evidence>
<comment type="catalytic activity">
    <reaction evidence="11">
        <text>Fe(II)-heme o + 2 A + H2O = Fe(II)-heme a + 2 AH2</text>
        <dbReference type="Rhea" id="RHEA:63388"/>
        <dbReference type="ChEBI" id="CHEBI:13193"/>
        <dbReference type="ChEBI" id="CHEBI:15377"/>
        <dbReference type="ChEBI" id="CHEBI:17499"/>
        <dbReference type="ChEBI" id="CHEBI:60530"/>
        <dbReference type="ChEBI" id="CHEBI:61715"/>
        <dbReference type="EC" id="1.17.99.9"/>
    </reaction>
    <physiologicalReaction direction="left-to-right" evidence="11">
        <dbReference type="Rhea" id="RHEA:63389"/>
    </physiologicalReaction>
</comment>
<keyword evidence="6" id="KW-0560">Oxidoreductase</keyword>
<organism evidence="13 14">
    <name type="scientific">Micavibrio aeruginosavorus</name>
    <dbReference type="NCBI Taxonomy" id="349221"/>
    <lineage>
        <taxon>Bacteria</taxon>
        <taxon>Pseudomonadati</taxon>
        <taxon>Bdellovibrionota</taxon>
        <taxon>Bdellovibrionia</taxon>
        <taxon>Bdellovibrionales</taxon>
        <taxon>Pseudobdellovibrionaceae</taxon>
        <taxon>Micavibrio</taxon>
    </lineage>
</organism>
<feature type="transmembrane region" description="Helical" evidence="12">
    <location>
        <begin position="121"/>
        <end position="141"/>
    </location>
</feature>
<dbReference type="EMBL" id="QFOT01000002">
    <property type="protein sequence ID" value="PZP57411.1"/>
    <property type="molecule type" value="Genomic_DNA"/>
</dbReference>
<sequence>MTQNKKIGIWLLSVALMVMIMTLIGAITRLTESGLSITEWKPITGAIPPIGEAAWAAEFDKYKATPEFAQKHFWMTVQDFKQIYFWEWLHRFWGRLIGIAYAGPLIFFFMRGYIQTKSDRLKLFGLFILGGMQGALGWFMVKSGLVDEPSVSHYRLAAHLALALLLYSLLFLQGMAFIRRDKAPLALPRASCALQIHGIISLALVCLTILWGAFTAGLDAGMIYNTFPKMGAGLVPPDMWAHFPKWLNLFENHASVQFMHRLLAVLTGLVVLAYAAHGFKFDRKHFGFIGIWVCVQIILGIGTLMMFGGENQKAAIHIAATHQFGAVMLLTITLLTLYRIKLSRAKISL</sequence>
<evidence type="ECO:0000256" key="4">
    <source>
        <dbReference type="ARBA" id="ARBA00022723"/>
    </source>
</evidence>
<evidence type="ECO:0000313" key="14">
    <source>
        <dbReference type="Proteomes" id="UP000249739"/>
    </source>
</evidence>
<evidence type="ECO:0000256" key="1">
    <source>
        <dbReference type="ARBA" id="ARBA00001970"/>
    </source>
</evidence>
<evidence type="ECO:0000256" key="8">
    <source>
        <dbReference type="ARBA" id="ARBA00023133"/>
    </source>
</evidence>
<name>A0A2W5FN69_9BACT</name>
<dbReference type="Pfam" id="PF02628">
    <property type="entry name" value="COX15-CtaA"/>
    <property type="match status" value="1"/>
</dbReference>
<comment type="pathway">
    <text evidence="10">Porphyrin-containing compound metabolism; heme A biosynthesis; heme A from heme O: step 1/1.</text>
</comment>
<comment type="cofactor">
    <cofactor evidence="1">
        <name>heme b</name>
        <dbReference type="ChEBI" id="CHEBI:60344"/>
    </cofactor>
</comment>
<dbReference type="GO" id="GO:0046872">
    <property type="term" value="F:metal ion binding"/>
    <property type="evidence" value="ECO:0007669"/>
    <property type="project" value="UniProtKB-KW"/>
</dbReference>
<feature type="transmembrane region" description="Helical" evidence="12">
    <location>
        <begin position="258"/>
        <end position="276"/>
    </location>
</feature>
<dbReference type="GO" id="GO:0016020">
    <property type="term" value="C:membrane"/>
    <property type="evidence" value="ECO:0007669"/>
    <property type="project" value="UniProtKB-SubCell"/>
</dbReference>
<dbReference type="PANTHER" id="PTHR23289">
    <property type="entry name" value="CYTOCHROME C OXIDASE ASSEMBLY PROTEIN COX15"/>
    <property type="match status" value="1"/>
</dbReference>
<evidence type="ECO:0000256" key="5">
    <source>
        <dbReference type="ARBA" id="ARBA00022989"/>
    </source>
</evidence>
<dbReference type="Proteomes" id="UP000249739">
    <property type="component" value="Unassembled WGS sequence"/>
</dbReference>
<keyword evidence="4" id="KW-0479">Metal-binding</keyword>
<evidence type="ECO:0000256" key="6">
    <source>
        <dbReference type="ARBA" id="ARBA00023002"/>
    </source>
</evidence>
<feature type="transmembrane region" description="Helical" evidence="12">
    <location>
        <begin position="7"/>
        <end position="27"/>
    </location>
</feature>
<keyword evidence="9 12" id="KW-0472">Membrane</keyword>
<dbReference type="GO" id="GO:0120547">
    <property type="term" value="F:heme A synthase activity"/>
    <property type="evidence" value="ECO:0007669"/>
    <property type="project" value="UniProtKB-EC"/>
</dbReference>
<evidence type="ECO:0000256" key="7">
    <source>
        <dbReference type="ARBA" id="ARBA00023004"/>
    </source>
</evidence>
<evidence type="ECO:0000313" key="13">
    <source>
        <dbReference type="EMBL" id="PZP57411.1"/>
    </source>
</evidence>
<proteinExistence type="inferred from homology"/>
<protein>
    <submittedName>
        <fullName evidence="13">Heme A synthase</fullName>
    </submittedName>
</protein>
<feature type="transmembrane region" description="Helical" evidence="12">
    <location>
        <begin position="190"/>
        <end position="214"/>
    </location>
</feature>
<evidence type="ECO:0000256" key="12">
    <source>
        <dbReference type="SAM" id="Phobius"/>
    </source>
</evidence>